<dbReference type="Proteomes" id="UP001198163">
    <property type="component" value="Unassembled WGS sequence"/>
</dbReference>
<sequence>MKTRGLFFYCALFLLTSVNHGIAYAQTDDETTLTVRSDIAGAEVFINGALAGKTPLIVSPAKIGLWKIAVAMNGYYTEERTVRVEKGKETEVLIALRRITGMLKIENLPPNAVVSIQGIPPRSGGEETLIQLPEGPHTVLIRAFGYADVQTDVKITREKETLLKAEMQPAAFEATGFKASKKSFNPGNPGNLGIAAFSFSVSAPGSAALTLESPGGERFELARWDEFGGWDQEAVWDGLNPRTGSLEEGVWTAILSASDGSESRTQIEVDSAVSYPASGFSSGMSAAGPVASGTALPAESKTMQFELSAPAGRIQPGATAALGWRVGSPWTLETGAQAVLNPGEPGEGPSVRAAFSVKGGRPVLKDLRGAFYLRHMMGFGGSGDDGTDGGHAGEIFLRNGLAAGCAADWSKGLFALTADLSGTKGDARGNPMESPFTLSFGAAAAVRIKLFSAAFWLRGETGNLENGASAFTGDGTASFGLTNRLLLPGTNLAINGTIGRMIGATRIDSISASFGFLF</sequence>
<evidence type="ECO:0000313" key="4">
    <source>
        <dbReference type="Proteomes" id="UP001198163"/>
    </source>
</evidence>
<organism evidence="3 4">
    <name type="scientific">Teretinema zuelzerae</name>
    <dbReference type="NCBI Taxonomy" id="156"/>
    <lineage>
        <taxon>Bacteria</taxon>
        <taxon>Pseudomonadati</taxon>
        <taxon>Spirochaetota</taxon>
        <taxon>Spirochaetia</taxon>
        <taxon>Spirochaetales</taxon>
        <taxon>Treponemataceae</taxon>
        <taxon>Teretinema</taxon>
    </lineage>
</organism>
<proteinExistence type="predicted"/>
<comment type="caution">
    <text evidence="3">The sequence shown here is derived from an EMBL/GenBank/DDBJ whole genome shotgun (WGS) entry which is preliminary data.</text>
</comment>
<accession>A0AAE3EH32</accession>
<dbReference type="Pfam" id="PF08308">
    <property type="entry name" value="PEGA"/>
    <property type="match status" value="1"/>
</dbReference>
<name>A0AAE3EH32_9SPIR</name>
<reference evidence="3" key="1">
    <citation type="submission" date="2021-08" db="EMBL/GenBank/DDBJ databases">
        <title>Comparative analyses of Brucepasteria parasyntrophica and Teretinema zuelzerae.</title>
        <authorList>
            <person name="Song Y."/>
            <person name="Brune A."/>
        </authorList>
    </citation>
    <scope>NUCLEOTIDE SEQUENCE</scope>
    <source>
        <strain evidence="3">DSM 1903</strain>
    </source>
</reference>
<keyword evidence="4" id="KW-1185">Reference proteome</keyword>
<feature type="domain" description="PEGA" evidence="2">
    <location>
        <begin position="31"/>
        <end position="98"/>
    </location>
</feature>
<evidence type="ECO:0000259" key="2">
    <source>
        <dbReference type="Pfam" id="PF08308"/>
    </source>
</evidence>
<evidence type="ECO:0000256" key="1">
    <source>
        <dbReference type="SAM" id="SignalP"/>
    </source>
</evidence>
<dbReference type="PANTHER" id="PTHR36194:SF1">
    <property type="entry name" value="S-LAYER-LIKE PROTEIN"/>
    <property type="match status" value="1"/>
</dbReference>
<gene>
    <name evidence="3" type="ORF">K7J14_03270</name>
</gene>
<dbReference type="AlphaFoldDB" id="A0AAE3EH32"/>
<dbReference type="InterPro" id="IPR013229">
    <property type="entry name" value="PEGA"/>
</dbReference>
<protein>
    <submittedName>
        <fullName evidence="3">PEGA domain-containing protein</fullName>
    </submittedName>
</protein>
<dbReference type="RefSeq" id="WP_230753061.1">
    <property type="nucleotide sequence ID" value="NZ_JAINWA010000001.1"/>
</dbReference>
<keyword evidence="1" id="KW-0732">Signal</keyword>
<dbReference type="EMBL" id="JAINWA010000001">
    <property type="protein sequence ID" value="MCD1653718.1"/>
    <property type="molecule type" value="Genomic_DNA"/>
</dbReference>
<feature type="chain" id="PRO_5042127171" evidence="1">
    <location>
        <begin position="26"/>
        <end position="518"/>
    </location>
</feature>
<dbReference type="PANTHER" id="PTHR36194">
    <property type="entry name" value="S-LAYER-LIKE PROTEIN"/>
    <property type="match status" value="1"/>
</dbReference>
<feature type="signal peptide" evidence="1">
    <location>
        <begin position="1"/>
        <end position="25"/>
    </location>
</feature>
<evidence type="ECO:0000313" key="3">
    <source>
        <dbReference type="EMBL" id="MCD1653718.1"/>
    </source>
</evidence>